<dbReference type="AlphaFoldDB" id="A0A0P1AEL1"/>
<dbReference type="GeneID" id="59053057"/>
<evidence type="ECO:0000313" key="2">
    <source>
        <dbReference type="Proteomes" id="UP000054928"/>
    </source>
</evidence>
<dbReference type="RefSeq" id="XP_036263107.1">
    <property type="nucleotide sequence ID" value="XM_036407399.1"/>
</dbReference>
<name>A0A0P1AEL1_PLAHL</name>
<organism evidence="1 2">
    <name type="scientific">Plasmopara halstedii</name>
    <name type="common">Downy mildew of sunflower</name>
    <dbReference type="NCBI Taxonomy" id="4781"/>
    <lineage>
        <taxon>Eukaryota</taxon>
        <taxon>Sar</taxon>
        <taxon>Stramenopiles</taxon>
        <taxon>Oomycota</taxon>
        <taxon>Peronosporomycetes</taxon>
        <taxon>Peronosporales</taxon>
        <taxon>Peronosporaceae</taxon>
        <taxon>Plasmopara</taxon>
    </lineage>
</organism>
<keyword evidence="2" id="KW-1185">Reference proteome</keyword>
<dbReference type="Proteomes" id="UP000054928">
    <property type="component" value="Unassembled WGS sequence"/>
</dbReference>
<accession>A0A0P1AEL1</accession>
<protein>
    <submittedName>
        <fullName evidence="1">Uncharacterized protein</fullName>
    </submittedName>
</protein>
<dbReference type="EMBL" id="CCYD01000409">
    <property type="protein sequence ID" value="CEG39278.1"/>
    <property type="molecule type" value="Genomic_DNA"/>
</dbReference>
<sequence length="60" mass="6739">MPSPSSKLTENNHTNIKFCHASISCISLHFNSFARNIAFNAINTKGTKWNKLHDSKNHLA</sequence>
<reference evidence="2" key="1">
    <citation type="submission" date="2014-09" db="EMBL/GenBank/DDBJ databases">
        <authorList>
            <person name="Sharma Rahul"/>
            <person name="Thines Marco"/>
        </authorList>
    </citation>
    <scope>NUCLEOTIDE SEQUENCE [LARGE SCALE GENOMIC DNA]</scope>
</reference>
<proteinExistence type="predicted"/>
<evidence type="ECO:0000313" key="1">
    <source>
        <dbReference type="EMBL" id="CEG39278.1"/>
    </source>
</evidence>